<evidence type="ECO:0000313" key="2">
    <source>
        <dbReference type="Proteomes" id="UP000824024"/>
    </source>
</evidence>
<protein>
    <recommendedName>
        <fullName evidence="3">PepSY domain-containing protein</fullName>
    </recommendedName>
</protein>
<dbReference type="Proteomes" id="UP000824024">
    <property type="component" value="Unassembled WGS sequence"/>
</dbReference>
<evidence type="ECO:0000313" key="1">
    <source>
        <dbReference type="EMBL" id="HIZ06730.1"/>
    </source>
</evidence>
<name>A0A9D2IF49_9FIRM</name>
<organism evidence="1 2">
    <name type="scientific">Candidatus Eubacterium avistercoris</name>
    <dbReference type="NCBI Taxonomy" id="2838567"/>
    <lineage>
        <taxon>Bacteria</taxon>
        <taxon>Bacillati</taxon>
        <taxon>Bacillota</taxon>
        <taxon>Clostridia</taxon>
        <taxon>Eubacteriales</taxon>
        <taxon>Eubacteriaceae</taxon>
        <taxon>Eubacterium</taxon>
    </lineage>
</organism>
<evidence type="ECO:0008006" key="3">
    <source>
        <dbReference type="Google" id="ProtNLM"/>
    </source>
</evidence>
<proteinExistence type="predicted"/>
<gene>
    <name evidence="1" type="ORF">IAA08_02200</name>
</gene>
<dbReference type="AlphaFoldDB" id="A0A9D2IF49"/>
<reference evidence="1" key="1">
    <citation type="journal article" date="2021" name="PeerJ">
        <title>Extensive microbial diversity within the chicken gut microbiome revealed by metagenomics and culture.</title>
        <authorList>
            <person name="Gilroy R."/>
            <person name="Ravi A."/>
            <person name="Getino M."/>
            <person name="Pursley I."/>
            <person name="Horton D.L."/>
            <person name="Alikhan N.F."/>
            <person name="Baker D."/>
            <person name="Gharbi K."/>
            <person name="Hall N."/>
            <person name="Watson M."/>
            <person name="Adriaenssens E.M."/>
            <person name="Foster-Nyarko E."/>
            <person name="Jarju S."/>
            <person name="Secka A."/>
            <person name="Antonio M."/>
            <person name="Oren A."/>
            <person name="Chaudhuri R.R."/>
            <person name="La Ragione R."/>
            <person name="Hildebrand F."/>
            <person name="Pallen M.J."/>
        </authorList>
    </citation>
    <scope>NUCLEOTIDE SEQUENCE</scope>
    <source>
        <strain evidence="1">CHK192-9172</strain>
    </source>
</reference>
<comment type="caution">
    <text evidence="1">The sequence shown here is derived from an EMBL/GenBank/DDBJ whole genome shotgun (WGS) entry which is preliminary data.</text>
</comment>
<accession>A0A9D2IF49</accession>
<sequence length="249" mass="28131">MNGKKKILLISLLTAGAAVGLGCPAALSWVQDFQIERQSELLDGDTIRLTMKSSLSTAQRLWLVNYYSSSVQLDTGQNMTQEEAKKQVVRELEKFNEPVGEMFLTEDCSVESCQTYLRMAEDASASSLVIWDFWLRDQKGNSAEVILDDETGNVLGISCYSKYRIFQSSEEDSDQEQIATEALIYGLDSIGAVLLEYISDYYPDIQYIESYVTEISEEDISYALAFQDTDGRQYEFPVTVTENAFFFNL</sequence>
<reference evidence="1" key="2">
    <citation type="submission" date="2021-04" db="EMBL/GenBank/DDBJ databases">
        <authorList>
            <person name="Gilroy R."/>
        </authorList>
    </citation>
    <scope>NUCLEOTIDE SEQUENCE</scope>
    <source>
        <strain evidence="1">CHK192-9172</strain>
    </source>
</reference>
<dbReference type="PROSITE" id="PS51257">
    <property type="entry name" value="PROKAR_LIPOPROTEIN"/>
    <property type="match status" value="1"/>
</dbReference>
<dbReference type="EMBL" id="DXCH01000059">
    <property type="protein sequence ID" value="HIZ06730.1"/>
    <property type="molecule type" value="Genomic_DNA"/>
</dbReference>